<evidence type="ECO:0000313" key="2">
    <source>
        <dbReference type="Proteomes" id="UP000671836"/>
    </source>
</evidence>
<gene>
    <name evidence="1" type="ORF">J3S04_11445</name>
</gene>
<name>A0ABX7RSY7_9ACTN</name>
<evidence type="ECO:0000313" key="1">
    <source>
        <dbReference type="EMBL" id="QSY51422.1"/>
    </source>
</evidence>
<dbReference type="RefSeq" id="WP_143587644.1">
    <property type="nucleotide sequence ID" value="NZ_CP071595.1"/>
</dbReference>
<protein>
    <submittedName>
        <fullName evidence="1">Uncharacterized protein</fullName>
    </submittedName>
</protein>
<accession>A0ABX7RSY7</accession>
<reference evidence="1 2" key="1">
    <citation type="submission" date="2021-03" db="EMBL/GenBank/DDBJ databases">
        <title>Streptomyces strains.</title>
        <authorList>
            <person name="Lund M.B."/>
            <person name="Toerring T."/>
        </authorList>
    </citation>
    <scope>NUCLEOTIDE SEQUENCE [LARGE SCALE GENOMIC DNA]</scope>
    <source>
        <strain evidence="1 2">KCC S-1010</strain>
    </source>
</reference>
<proteinExistence type="predicted"/>
<dbReference type="Proteomes" id="UP000671836">
    <property type="component" value="Chromosome"/>
</dbReference>
<sequence>MDRIDLTLGIKIPVTYIPAGKAPTEVQSIKNFNEQDDRALADHPKLRRIIVRLASNWPPVLLYLHWSDGTDLVQLDTRVSNNSATESDFSGAHAGEAQRVSCFKCGSLFRAVMPNTVVPIFDDQVRRFRSHRYKTHCPVCGERMVQTPLEFINAG</sequence>
<keyword evidence="2" id="KW-1185">Reference proteome</keyword>
<organism evidence="1 2">
    <name type="scientific">Streptomyces griseocarneus</name>
    <dbReference type="NCBI Taxonomy" id="51201"/>
    <lineage>
        <taxon>Bacteria</taxon>
        <taxon>Bacillati</taxon>
        <taxon>Actinomycetota</taxon>
        <taxon>Actinomycetes</taxon>
        <taxon>Kitasatosporales</taxon>
        <taxon>Streptomycetaceae</taxon>
        <taxon>Streptomyces</taxon>
    </lineage>
</organism>
<dbReference type="EMBL" id="CP071595">
    <property type="protein sequence ID" value="QSY51422.1"/>
    <property type="molecule type" value="Genomic_DNA"/>
</dbReference>